<evidence type="ECO:0000259" key="7">
    <source>
        <dbReference type="Pfam" id="PF01895"/>
    </source>
</evidence>
<keyword evidence="5" id="KW-0963">Cytoplasm</keyword>
<dbReference type="InterPro" id="IPR026022">
    <property type="entry name" value="PhoU_dom"/>
</dbReference>
<proteinExistence type="inferred from homology"/>
<dbReference type="InterPro" id="IPR028366">
    <property type="entry name" value="PhoU"/>
</dbReference>
<gene>
    <name evidence="8" type="ORF">XD66_1270</name>
</gene>
<dbReference type="GO" id="GO:0005737">
    <property type="term" value="C:cytoplasm"/>
    <property type="evidence" value="ECO:0007669"/>
    <property type="project" value="UniProtKB-SubCell"/>
</dbReference>
<name>A0A101FFE3_9THEO</name>
<dbReference type="GO" id="GO:0006817">
    <property type="term" value="P:phosphate ion transport"/>
    <property type="evidence" value="ECO:0007669"/>
    <property type="project" value="UniProtKB-KW"/>
</dbReference>
<dbReference type="Proteomes" id="UP000053326">
    <property type="component" value="Unassembled WGS sequence"/>
</dbReference>
<dbReference type="FunFam" id="1.20.58.220:FF:000004">
    <property type="entry name" value="Phosphate-specific transport system accessory protein PhoU"/>
    <property type="match status" value="1"/>
</dbReference>
<organism evidence="8 9">
    <name type="scientific">Thermacetogenium phaeum</name>
    <dbReference type="NCBI Taxonomy" id="85874"/>
    <lineage>
        <taxon>Bacteria</taxon>
        <taxon>Bacillati</taxon>
        <taxon>Bacillota</taxon>
        <taxon>Clostridia</taxon>
        <taxon>Thermoanaerobacterales</taxon>
        <taxon>Thermoanaerobacteraceae</taxon>
        <taxon>Thermacetogenium</taxon>
    </lineage>
</organism>
<evidence type="ECO:0000256" key="6">
    <source>
        <dbReference type="ARBA" id="ARBA00022592"/>
    </source>
</evidence>
<dbReference type="Pfam" id="PF01895">
    <property type="entry name" value="PhoU"/>
    <property type="match status" value="2"/>
</dbReference>
<comment type="subcellular location">
    <subcellularLocation>
        <location evidence="1">Cytoplasm</location>
    </subcellularLocation>
</comment>
<evidence type="ECO:0000256" key="1">
    <source>
        <dbReference type="ARBA" id="ARBA00004496"/>
    </source>
</evidence>
<dbReference type="PIRSF" id="PIRSF003107">
    <property type="entry name" value="PhoU"/>
    <property type="match status" value="1"/>
</dbReference>
<dbReference type="AlphaFoldDB" id="A0A101FFE3"/>
<feature type="non-terminal residue" evidence="8">
    <location>
        <position position="1"/>
    </location>
</feature>
<sequence length="219" mass="25306">KVVRKSYREQLADLKENVLIMGTMVEEAIYKAVKSLKERDEELAQKVIDGDDAIDDYLVQIEDCCVRLLALQQPMARDLRVISTAIKIITDLERMADLAVDIARVTLRLSGQQLIKPLIDIPRMMEIAQRMTRISLDAYVQEDPEQVLCLRDYDHEVDALYNQVFRELLTFMIEDPRTITQAAQLLFVARFLERIADHATNVGESVYYMVKGERKELND</sequence>
<dbReference type="InterPro" id="IPR038078">
    <property type="entry name" value="PhoU-like_sf"/>
</dbReference>
<evidence type="ECO:0000313" key="9">
    <source>
        <dbReference type="Proteomes" id="UP000053326"/>
    </source>
</evidence>
<feature type="domain" description="PhoU" evidence="7">
    <location>
        <begin position="121"/>
        <end position="206"/>
    </location>
</feature>
<dbReference type="GO" id="GO:0045936">
    <property type="term" value="P:negative regulation of phosphate metabolic process"/>
    <property type="evidence" value="ECO:0007669"/>
    <property type="project" value="InterPro"/>
</dbReference>
<keyword evidence="6" id="KW-0592">Phosphate transport</keyword>
<comment type="similarity">
    <text evidence="2">Belongs to the PhoU family.</text>
</comment>
<dbReference type="PANTHER" id="PTHR42930">
    <property type="entry name" value="PHOSPHATE-SPECIFIC TRANSPORT SYSTEM ACCESSORY PROTEIN PHOU"/>
    <property type="match status" value="1"/>
</dbReference>
<evidence type="ECO:0000256" key="4">
    <source>
        <dbReference type="ARBA" id="ARBA00022448"/>
    </source>
</evidence>
<feature type="domain" description="PhoU" evidence="7">
    <location>
        <begin position="19"/>
        <end position="105"/>
    </location>
</feature>
<protein>
    <submittedName>
        <fullName evidence="8">Phosphate-specific transport system accessory protein PhoU</fullName>
    </submittedName>
</protein>
<keyword evidence="4" id="KW-0813">Transport</keyword>
<dbReference type="PANTHER" id="PTHR42930:SF3">
    <property type="entry name" value="PHOSPHATE-SPECIFIC TRANSPORT SYSTEM ACCESSORY PROTEIN PHOU"/>
    <property type="match status" value="1"/>
</dbReference>
<dbReference type="SUPFAM" id="SSF109755">
    <property type="entry name" value="PhoU-like"/>
    <property type="match status" value="1"/>
</dbReference>
<dbReference type="Gene3D" id="1.20.58.220">
    <property type="entry name" value="Phosphate transport system protein phou homolog 2, domain 2"/>
    <property type="match status" value="1"/>
</dbReference>
<accession>A0A101FFE3</accession>
<evidence type="ECO:0000256" key="5">
    <source>
        <dbReference type="ARBA" id="ARBA00022490"/>
    </source>
</evidence>
<evidence type="ECO:0000313" key="8">
    <source>
        <dbReference type="EMBL" id="KUK36019.1"/>
    </source>
</evidence>
<comment type="subunit">
    <text evidence="3">Homodimer.</text>
</comment>
<dbReference type="EMBL" id="LGFO01000186">
    <property type="protein sequence ID" value="KUK36019.1"/>
    <property type="molecule type" value="Genomic_DNA"/>
</dbReference>
<reference evidence="9" key="1">
    <citation type="journal article" date="2015" name="MBio">
        <title>Genome-Resolved Metagenomic Analysis Reveals Roles for Candidate Phyla and Other Microbial Community Members in Biogeochemical Transformations in Oil Reservoirs.</title>
        <authorList>
            <person name="Hu P."/>
            <person name="Tom L."/>
            <person name="Singh A."/>
            <person name="Thomas B.C."/>
            <person name="Baker B.J."/>
            <person name="Piceno Y.M."/>
            <person name="Andersen G.L."/>
            <person name="Banfield J.F."/>
        </authorList>
    </citation>
    <scope>NUCLEOTIDE SEQUENCE [LARGE SCALE GENOMIC DNA]</scope>
</reference>
<dbReference type="PATRIC" id="fig|85874.4.peg.730"/>
<comment type="caution">
    <text evidence="8">The sequence shown here is derived from an EMBL/GenBank/DDBJ whole genome shotgun (WGS) entry which is preliminary data.</text>
</comment>
<evidence type="ECO:0000256" key="2">
    <source>
        <dbReference type="ARBA" id="ARBA00008107"/>
    </source>
</evidence>
<evidence type="ECO:0000256" key="3">
    <source>
        <dbReference type="ARBA" id="ARBA00011738"/>
    </source>
</evidence>
<dbReference type="NCBIfam" id="TIGR02135">
    <property type="entry name" value="phoU_full"/>
    <property type="match status" value="1"/>
</dbReference>
<dbReference type="GO" id="GO:0030643">
    <property type="term" value="P:intracellular phosphate ion homeostasis"/>
    <property type="evidence" value="ECO:0007669"/>
    <property type="project" value="InterPro"/>
</dbReference>